<evidence type="ECO:0000256" key="1">
    <source>
        <dbReference type="ARBA" id="ARBA00022741"/>
    </source>
</evidence>
<dbReference type="GO" id="GO:0006189">
    <property type="term" value="P:'de novo' IMP biosynthetic process"/>
    <property type="evidence" value="ECO:0007669"/>
    <property type="project" value="UniProtKB-UniRule"/>
</dbReference>
<feature type="binding site" evidence="4">
    <location>
        <begin position="157"/>
        <end position="163"/>
    </location>
    <ligand>
        <name>ATP</name>
        <dbReference type="ChEBI" id="CHEBI:30616"/>
    </ligand>
</feature>
<dbReference type="SUPFAM" id="SSF51246">
    <property type="entry name" value="Rudiment single hybrid motif"/>
    <property type="match status" value="1"/>
</dbReference>
<comment type="catalytic activity">
    <reaction evidence="4 5">
        <text>5-amino-1-(5-phospho-beta-D-ribosyl)imidazole + hydrogencarbonate + ATP = 5-carboxyamino-1-(5-phospho-D-ribosyl)imidazole + ADP + phosphate + 2 H(+)</text>
        <dbReference type="Rhea" id="RHEA:19317"/>
        <dbReference type="ChEBI" id="CHEBI:15378"/>
        <dbReference type="ChEBI" id="CHEBI:17544"/>
        <dbReference type="ChEBI" id="CHEBI:30616"/>
        <dbReference type="ChEBI" id="CHEBI:43474"/>
        <dbReference type="ChEBI" id="CHEBI:58730"/>
        <dbReference type="ChEBI" id="CHEBI:137981"/>
        <dbReference type="ChEBI" id="CHEBI:456216"/>
        <dbReference type="EC" id="6.3.4.18"/>
    </reaction>
</comment>
<dbReference type="Pfam" id="PF17769">
    <property type="entry name" value="PurK_C"/>
    <property type="match status" value="1"/>
</dbReference>
<dbReference type="Gene3D" id="3.30.1490.20">
    <property type="entry name" value="ATP-grasp fold, A domain"/>
    <property type="match status" value="1"/>
</dbReference>
<dbReference type="RefSeq" id="WP_015396844.1">
    <property type="nucleotide sequence ID" value="NC_020299.1"/>
</dbReference>
<dbReference type="Pfam" id="PF22660">
    <property type="entry name" value="RS_preATP-grasp-like"/>
    <property type="match status" value="1"/>
</dbReference>
<dbReference type="EMBL" id="CP003805">
    <property type="protein sequence ID" value="AGF48156.1"/>
    <property type="molecule type" value="Genomic_DNA"/>
</dbReference>
<dbReference type="InterPro" id="IPR040686">
    <property type="entry name" value="PurK_C"/>
</dbReference>
<feature type="binding site" evidence="4">
    <location>
        <position position="113"/>
    </location>
    <ligand>
        <name>ATP</name>
        <dbReference type="ChEBI" id="CHEBI:30616"/>
    </ligand>
</feature>
<feature type="binding site" evidence="4">
    <location>
        <position position="218"/>
    </location>
    <ligand>
        <name>ATP</name>
        <dbReference type="ChEBI" id="CHEBI:30616"/>
    </ligand>
</feature>
<dbReference type="eggNOG" id="COG0026">
    <property type="taxonomic scope" value="Bacteria"/>
</dbReference>
<evidence type="ECO:0000259" key="6">
    <source>
        <dbReference type="PROSITE" id="PS50975"/>
    </source>
</evidence>
<comment type="subunit">
    <text evidence="4 5">Homodimer.</text>
</comment>
<dbReference type="NCBIfam" id="NF004679">
    <property type="entry name" value="PRK06019.1-5"/>
    <property type="match status" value="1"/>
</dbReference>
<dbReference type="AlphaFoldDB" id="M1LVP7"/>
<reference evidence="7 8" key="1">
    <citation type="journal article" date="2013" name="Genome Biol. Evol.">
        <title>Genome evolution and phylogenomic analysis of candidatus kinetoplastibacterium, the betaproteobacterial endosymbionts of strigomonas and angomonas.</title>
        <authorList>
            <person name="Alves J.M."/>
            <person name="Serrano M.G."/>
            <person name="Maia da Silva F."/>
            <person name="Voegtly L.J."/>
            <person name="Matveyev A.V."/>
            <person name="Teixeira M.M."/>
            <person name="Camargo E.P."/>
            <person name="Buck G.A."/>
        </authorList>
    </citation>
    <scope>NUCLEOTIDE SEQUENCE [LARGE SCALE GENOMIC DNA]</scope>
    <source>
        <strain evidence="7 8">TCC290E</strain>
    </source>
</reference>
<dbReference type="NCBIfam" id="NF004675">
    <property type="entry name" value="PRK06019.1-1"/>
    <property type="match status" value="1"/>
</dbReference>
<evidence type="ECO:0000313" key="7">
    <source>
        <dbReference type="EMBL" id="AGF48156.1"/>
    </source>
</evidence>
<feature type="binding site" evidence="4">
    <location>
        <begin position="276"/>
        <end position="277"/>
    </location>
    <ligand>
        <name>ATP</name>
        <dbReference type="ChEBI" id="CHEBI:30616"/>
    </ligand>
</feature>
<sequence>MNSFKSNFYVSPGNYLGLLGGGQLGRMFCHSAQSLGYKVMVLDPDPECPSGMVADCHIVASYNDCNALEKLSKFCKSVTIEFENVPCSSLEILSAEGCIVNPSPYAVSIAQNRIKEKKFIQSHGVDVAPYKSIYSEKDITENSEYLLPGIVKVSEMGYDGKGQASVSSLEELREAYYKFGEVPCVLEKCLSINYEASVVLARDFSGNSVFFPISTNIHNKGILSSTFVEKNIDSFSESHEKEQMIIKAKKIAESLNYHGVLCVEFFVLNNNTIVVNEIAPRPHNSGHYTIDACVESQFDQQVRVMAGLPLGSTELLTSALMLNILGDSWFDSNSGILRDPDWYDVLSLSGLKLHLYGKKEARPLRKMGHLTILGDNMRVLKDKAKIVAEKLNLSF</sequence>
<accession>M1LVP7</accession>
<dbReference type="InterPro" id="IPR005875">
    <property type="entry name" value="PurK"/>
</dbReference>
<name>M1LVP7_9PROT</name>
<dbReference type="NCBIfam" id="TIGR01161">
    <property type="entry name" value="purK"/>
    <property type="match status" value="1"/>
</dbReference>
<keyword evidence="8" id="KW-1185">Reference proteome</keyword>
<evidence type="ECO:0000256" key="3">
    <source>
        <dbReference type="ARBA" id="ARBA00022840"/>
    </source>
</evidence>
<keyword evidence="1 4" id="KW-0547">Nucleotide-binding</keyword>
<dbReference type="GO" id="GO:0005524">
    <property type="term" value="F:ATP binding"/>
    <property type="evidence" value="ECO:0007669"/>
    <property type="project" value="UniProtKB-UniRule"/>
</dbReference>
<comment type="similarity">
    <text evidence="4 5">Belongs to the PurK/PurT family.</text>
</comment>
<keyword evidence="3 4" id="KW-0067">ATP-binding</keyword>
<dbReference type="PROSITE" id="PS50975">
    <property type="entry name" value="ATP_GRASP"/>
    <property type="match status" value="1"/>
</dbReference>
<feature type="domain" description="ATP-grasp" evidence="6">
    <location>
        <begin position="117"/>
        <end position="306"/>
    </location>
</feature>
<evidence type="ECO:0000256" key="2">
    <source>
        <dbReference type="ARBA" id="ARBA00022755"/>
    </source>
</evidence>
<keyword evidence="4 5" id="KW-0436">Ligase</keyword>
<dbReference type="InterPro" id="IPR013815">
    <property type="entry name" value="ATP_grasp_subdomain_1"/>
</dbReference>
<comment type="function">
    <text evidence="5">Catalyzes the ATP-dependent conversion of 5-aminoimidazole ribonucleotide (AIR) and HCO(3)- to N5-carboxyaminoimidazole ribonucleotide (N5-CAIR).</text>
</comment>
<dbReference type="GO" id="GO:0005829">
    <property type="term" value="C:cytosol"/>
    <property type="evidence" value="ECO:0007669"/>
    <property type="project" value="TreeGrafter"/>
</dbReference>
<dbReference type="InterPro" id="IPR011054">
    <property type="entry name" value="Rudment_hybrid_motif"/>
</dbReference>
<evidence type="ECO:0000256" key="5">
    <source>
        <dbReference type="RuleBase" id="RU361200"/>
    </source>
</evidence>
<dbReference type="InterPro" id="IPR003135">
    <property type="entry name" value="ATP-grasp_carboxylate-amine"/>
</dbReference>
<dbReference type="STRING" id="1208920.CONE_0351"/>
<dbReference type="InterPro" id="IPR016185">
    <property type="entry name" value="PreATP-grasp_dom_sf"/>
</dbReference>
<dbReference type="Proteomes" id="UP000011541">
    <property type="component" value="Chromosome"/>
</dbReference>
<comment type="pathway">
    <text evidence="4 5">Purine metabolism; IMP biosynthesis via de novo pathway; 5-amino-1-(5-phospho-D-ribosyl)imidazole-4-carboxylate from 5-amino-1-(5-phospho-D-ribosyl)imidazole (N5-CAIR route): step 1/2.</text>
</comment>
<dbReference type="GO" id="GO:0046872">
    <property type="term" value="F:metal ion binding"/>
    <property type="evidence" value="ECO:0007669"/>
    <property type="project" value="InterPro"/>
</dbReference>
<dbReference type="InterPro" id="IPR011761">
    <property type="entry name" value="ATP-grasp"/>
</dbReference>
<dbReference type="SUPFAM" id="SSF52440">
    <property type="entry name" value="PreATP-grasp domain"/>
    <property type="match status" value="1"/>
</dbReference>
<dbReference type="Pfam" id="PF02222">
    <property type="entry name" value="ATP-grasp"/>
    <property type="match status" value="1"/>
</dbReference>
<dbReference type="HOGENOM" id="CLU_011534_0_1_4"/>
<dbReference type="SUPFAM" id="SSF56059">
    <property type="entry name" value="Glutathione synthetase ATP-binding domain-like"/>
    <property type="match status" value="1"/>
</dbReference>
<dbReference type="KEGG" id="kon:CONE_0351"/>
<feature type="binding site" evidence="4">
    <location>
        <position position="152"/>
    </location>
    <ligand>
        <name>ATP</name>
        <dbReference type="ChEBI" id="CHEBI:30616"/>
    </ligand>
</feature>
<evidence type="ECO:0000256" key="4">
    <source>
        <dbReference type="HAMAP-Rule" id="MF_01928"/>
    </source>
</evidence>
<feature type="binding site" evidence="4">
    <location>
        <begin position="187"/>
        <end position="190"/>
    </location>
    <ligand>
        <name>ATP</name>
        <dbReference type="ChEBI" id="CHEBI:30616"/>
    </ligand>
</feature>
<gene>
    <name evidence="4 5" type="primary">purK</name>
    <name evidence="7" type="ORF">CONE_0351</name>
</gene>
<feature type="binding site" evidence="4">
    <location>
        <position position="195"/>
    </location>
    <ligand>
        <name>ATP</name>
        <dbReference type="ChEBI" id="CHEBI:30616"/>
    </ligand>
</feature>
<organism evidence="7 8">
    <name type="scientific">Candidatus Kinetoplastidibacterium stringomonadis TCC290E</name>
    <dbReference type="NCBI Taxonomy" id="1208920"/>
    <lineage>
        <taxon>Bacteria</taxon>
        <taxon>Pseudomonadati</taxon>
        <taxon>Pseudomonadota</taxon>
        <taxon>Betaproteobacteria</taxon>
        <taxon>Candidatus Kinetoplastidibacterium</taxon>
    </lineage>
</organism>
<dbReference type="PANTHER" id="PTHR11609">
    <property type="entry name" value="PURINE BIOSYNTHESIS PROTEIN 6/7, PUR6/7"/>
    <property type="match status" value="1"/>
</dbReference>
<dbReference type="Gene3D" id="3.30.470.20">
    <property type="entry name" value="ATP-grasp fold, B domain"/>
    <property type="match status" value="1"/>
</dbReference>
<dbReference type="GO" id="GO:0034028">
    <property type="term" value="F:5-(carboxyamino)imidazole ribonucleotide synthase activity"/>
    <property type="evidence" value="ECO:0007669"/>
    <property type="project" value="UniProtKB-UniRule"/>
</dbReference>
<dbReference type="Gene3D" id="3.40.50.20">
    <property type="match status" value="1"/>
</dbReference>
<keyword evidence="2 4" id="KW-0658">Purine biosynthesis</keyword>
<proteinExistence type="inferred from homology"/>
<evidence type="ECO:0000313" key="8">
    <source>
        <dbReference type="Proteomes" id="UP000011541"/>
    </source>
</evidence>
<protein>
    <recommendedName>
        <fullName evidence="4 5">N5-carboxyaminoimidazole ribonucleotide synthase</fullName>
        <shortName evidence="4 5">N5-CAIR synthase</shortName>
        <ecNumber evidence="4 5">6.3.4.18</ecNumber>
    </recommendedName>
    <alternativeName>
        <fullName evidence="4 5">5-(carboxyamino)imidazole ribonucleotide synthetase</fullName>
    </alternativeName>
</protein>
<dbReference type="EC" id="6.3.4.18" evidence="4 5"/>
<dbReference type="HAMAP" id="MF_01928">
    <property type="entry name" value="PurK"/>
    <property type="match status" value="1"/>
</dbReference>
<dbReference type="OrthoDB" id="9804625at2"/>
<dbReference type="InterPro" id="IPR054350">
    <property type="entry name" value="PurT/PurK_preATP-grasp"/>
</dbReference>
<comment type="function">
    <text evidence="4">Catalyzes the ATP-dependent conversion of 5-aminoimidazole ribonucleotide (AIR) and HCO(3)(-) to N5-carboxyaminoimidazole ribonucleotide (N5-CAIR).</text>
</comment>
<dbReference type="GO" id="GO:0004638">
    <property type="term" value="F:phosphoribosylaminoimidazole carboxylase activity"/>
    <property type="evidence" value="ECO:0007669"/>
    <property type="project" value="InterPro"/>
</dbReference>
<dbReference type="PATRIC" id="fig|1208920.3.peg.128"/>
<dbReference type="NCBIfam" id="NF004677">
    <property type="entry name" value="PRK06019.1-3"/>
    <property type="match status" value="1"/>
</dbReference>
<dbReference type="PANTHER" id="PTHR11609:SF5">
    <property type="entry name" value="PHOSPHORIBOSYLAMINOIMIDAZOLE CARBOXYLASE"/>
    <property type="match status" value="1"/>
</dbReference>
<dbReference type="UniPathway" id="UPA00074">
    <property type="reaction ID" value="UER00942"/>
</dbReference>